<dbReference type="EMBL" id="CCEJ010000010">
    <property type="protein sequence ID" value="CDR34837.1"/>
    <property type="molecule type" value="Genomic_DNA"/>
</dbReference>
<comment type="caution">
    <text evidence="2">The sequence shown here is derived from an EMBL/GenBank/DDBJ whole genome shotgun (WGS) entry which is preliminary data.</text>
</comment>
<dbReference type="OrthoDB" id="8446141at2"/>
<evidence type="ECO:0000313" key="2">
    <source>
        <dbReference type="EMBL" id="CDR34837.1"/>
    </source>
</evidence>
<dbReference type="PANTHER" id="PTHR45964:SF5">
    <property type="entry name" value="WSCD FAMILY MEMBER CG9164"/>
    <property type="match status" value="1"/>
</dbReference>
<dbReference type="Gene3D" id="3.40.50.300">
    <property type="entry name" value="P-loop containing nucleotide triphosphate hydrolases"/>
    <property type="match status" value="1"/>
</dbReference>
<dbReference type="InterPro" id="IPR027417">
    <property type="entry name" value="P-loop_NTPase"/>
</dbReference>
<dbReference type="STRING" id="1437425.CSEC_2031"/>
<dbReference type="InterPro" id="IPR051589">
    <property type="entry name" value="Sialate-O-sulfotransferase"/>
</dbReference>
<dbReference type="Proteomes" id="UP000031552">
    <property type="component" value="Unassembled WGS sequence"/>
</dbReference>
<reference evidence="2" key="2">
    <citation type="submission" date="2014-09" db="EMBL/GenBank/DDBJ databases">
        <title>Criblamydia sequanensis harbors a mega-plasmid encoding arsenite resistance.</title>
        <authorList>
            <person name="Bertelli C."/>
            <person name="Goesmann A."/>
            <person name="Greub G."/>
        </authorList>
    </citation>
    <scope>NUCLEOTIDE SEQUENCE [LARGE SCALE GENOMIC DNA]</scope>
    <source>
        <strain evidence="2">CRIB-18</strain>
    </source>
</reference>
<accession>A0A090D043</accession>
<dbReference type="SUPFAM" id="SSF52540">
    <property type="entry name" value="P-loop containing nucleoside triphosphate hydrolases"/>
    <property type="match status" value="1"/>
</dbReference>
<gene>
    <name evidence="2" type="ORF">CSEC_2031</name>
</gene>
<protein>
    <recommendedName>
        <fullName evidence="1">Sulfotransferase domain-containing protein</fullName>
    </recommendedName>
</protein>
<dbReference type="InterPro" id="IPR000863">
    <property type="entry name" value="Sulfotransferase_dom"/>
</dbReference>
<organism evidence="2 3">
    <name type="scientific">Candidatus Criblamydia sequanensis CRIB-18</name>
    <dbReference type="NCBI Taxonomy" id="1437425"/>
    <lineage>
        <taxon>Bacteria</taxon>
        <taxon>Pseudomonadati</taxon>
        <taxon>Chlamydiota</taxon>
        <taxon>Chlamydiia</taxon>
        <taxon>Parachlamydiales</taxon>
        <taxon>Candidatus Criblamydiaceae</taxon>
        <taxon>Candidatus Criblamydia</taxon>
    </lineage>
</organism>
<dbReference type="RefSeq" id="WP_041018395.1">
    <property type="nucleotide sequence ID" value="NZ_CCEJ010000010.1"/>
</dbReference>
<reference evidence="2" key="1">
    <citation type="submission" date="2013-12" db="EMBL/GenBank/DDBJ databases">
        <authorList>
            <person name="Linke B."/>
        </authorList>
    </citation>
    <scope>NUCLEOTIDE SEQUENCE [LARGE SCALE GENOMIC DNA]</scope>
    <source>
        <strain evidence="2">CRIB-18</strain>
    </source>
</reference>
<name>A0A090D043_9BACT</name>
<dbReference type="PANTHER" id="PTHR45964">
    <property type="entry name" value="WSCD FAMILY MEMBER CG9164"/>
    <property type="match status" value="1"/>
</dbReference>
<evidence type="ECO:0000259" key="1">
    <source>
        <dbReference type="Pfam" id="PF00685"/>
    </source>
</evidence>
<dbReference type="GO" id="GO:0008146">
    <property type="term" value="F:sulfotransferase activity"/>
    <property type="evidence" value="ECO:0007669"/>
    <property type="project" value="InterPro"/>
</dbReference>
<proteinExistence type="predicted"/>
<evidence type="ECO:0000313" key="3">
    <source>
        <dbReference type="Proteomes" id="UP000031552"/>
    </source>
</evidence>
<keyword evidence="3" id="KW-1185">Reference proteome</keyword>
<sequence>MYRLIFIFCLAQSLIFAEEWNTVYLASFPRSGNHWVRFLVEEATHIATSSVYRDRNFPHLQNVFPWGAYCTDHGYEGHCRYPTLDDPVLIKTHYPFLKPKTKINPTPKSAICLIRHPIDSFYSFYVYRGGKEDKIDKKSLNEFIHGWRKFYEFWELQPGVQIIRYEDLLANPEIYLNHILQIAGFSFDQEDIDRALAKYPPQGKPLKHNGCYDDGSLDRIKIELSDILKRYNYDAM</sequence>
<feature type="domain" description="Sulfotransferase" evidence="1">
    <location>
        <begin position="23"/>
        <end position="196"/>
    </location>
</feature>
<dbReference type="Pfam" id="PF00685">
    <property type="entry name" value="Sulfotransfer_1"/>
    <property type="match status" value="1"/>
</dbReference>
<dbReference type="AlphaFoldDB" id="A0A090D043"/>